<keyword evidence="2" id="KW-1133">Transmembrane helix</keyword>
<keyword evidence="4" id="KW-1185">Reference proteome</keyword>
<reference evidence="3 4" key="1">
    <citation type="submission" date="2023-12" db="EMBL/GenBank/DDBJ databases">
        <title>A high-quality genome assembly for Dillenia turbinata (Dilleniales).</title>
        <authorList>
            <person name="Chanderbali A."/>
        </authorList>
    </citation>
    <scope>NUCLEOTIDE SEQUENCE [LARGE SCALE GENOMIC DNA]</scope>
    <source>
        <strain evidence="3">LSX21</strain>
        <tissue evidence="3">Leaf</tissue>
    </source>
</reference>
<evidence type="ECO:0000256" key="2">
    <source>
        <dbReference type="SAM" id="Phobius"/>
    </source>
</evidence>
<dbReference type="InterPro" id="IPR002401">
    <property type="entry name" value="Cyt_P450_E_grp-I"/>
</dbReference>
<gene>
    <name evidence="3" type="ORF">RJ641_016908</name>
</gene>
<feature type="transmembrane region" description="Helical" evidence="2">
    <location>
        <begin position="6"/>
        <end position="24"/>
    </location>
</feature>
<keyword evidence="2" id="KW-0472">Membrane</keyword>
<evidence type="ECO:0000256" key="1">
    <source>
        <dbReference type="ARBA" id="ARBA00010617"/>
    </source>
</evidence>
<dbReference type="EMBL" id="JBAMMX010000022">
    <property type="protein sequence ID" value="KAK6918486.1"/>
    <property type="molecule type" value="Genomic_DNA"/>
</dbReference>
<dbReference type="Proteomes" id="UP001370490">
    <property type="component" value="Unassembled WGS sequence"/>
</dbReference>
<name>A0AAN8UUU5_9MAGN</name>
<dbReference type="PRINTS" id="PR00463">
    <property type="entry name" value="EP450I"/>
</dbReference>
<dbReference type="GO" id="GO:0016705">
    <property type="term" value="F:oxidoreductase activity, acting on paired donors, with incorporation or reduction of molecular oxygen"/>
    <property type="evidence" value="ECO:0007669"/>
    <property type="project" value="InterPro"/>
</dbReference>
<dbReference type="PANTHER" id="PTHR47950">
    <property type="entry name" value="CYTOCHROME P450, FAMILY 76, SUBFAMILY C, POLYPEPTIDE 5-RELATED"/>
    <property type="match status" value="1"/>
</dbReference>
<accession>A0AAN8UUU5</accession>
<keyword evidence="2" id="KW-0812">Transmembrane</keyword>
<dbReference type="GO" id="GO:0004497">
    <property type="term" value="F:monooxygenase activity"/>
    <property type="evidence" value="ECO:0007669"/>
    <property type="project" value="InterPro"/>
</dbReference>
<dbReference type="SUPFAM" id="SSF48264">
    <property type="entry name" value="Cytochrome P450"/>
    <property type="match status" value="1"/>
</dbReference>
<dbReference type="InterPro" id="IPR001128">
    <property type="entry name" value="Cyt_P450"/>
</dbReference>
<dbReference type="AlphaFoldDB" id="A0AAN8UUU5"/>
<organism evidence="3 4">
    <name type="scientific">Dillenia turbinata</name>
    <dbReference type="NCBI Taxonomy" id="194707"/>
    <lineage>
        <taxon>Eukaryota</taxon>
        <taxon>Viridiplantae</taxon>
        <taxon>Streptophyta</taxon>
        <taxon>Embryophyta</taxon>
        <taxon>Tracheophyta</taxon>
        <taxon>Spermatophyta</taxon>
        <taxon>Magnoliopsida</taxon>
        <taxon>eudicotyledons</taxon>
        <taxon>Gunneridae</taxon>
        <taxon>Pentapetalae</taxon>
        <taxon>Dilleniales</taxon>
        <taxon>Dilleniaceae</taxon>
        <taxon>Dillenia</taxon>
    </lineage>
</organism>
<protein>
    <submittedName>
        <fullName evidence="3">Cytochrome P450</fullName>
    </submittedName>
</protein>
<comment type="similarity">
    <text evidence="1">Belongs to the cytochrome P450 family.</text>
</comment>
<dbReference type="Pfam" id="PF00067">
    <property type="entry name" value="p450"/>
    <property type="match status" value="1"/>
</dbReference>
<dbReference type="GO" id="GO:0020037">
    <property type="term" value="F:heme binding"/>
    <property type="evidence" value="ECO:0007669"/>
    <property type="project" value="InterPro"/>
</dbReference>
<dbReference type="GO" id="GO:0005506">
    <property type="term" value="F:iron ion binding"/>
    <property type="evidence" value="ECO:0007669"/>
    <property type="project" value="InterPro"/>
</dbReference>
<dbReference type="InterPro" id="IPR036396">
    <property type="entry name" value="Cyt_P450_sf"/>
</dbReference>
<proteinExistence type="inferred from homology"/>
<dbReference type="Gene3D" id="1.10.630.10">
    <property type="entry name" value="Cytochrome P450"/>
    <property type="match status" value="1"/>
</dbReference>
<evidence type="ECO:0000313" key="3">
    <source>
        <dbReference type="EMBL" id="KAK6918486.1"/>
    </source>
</evidence>
<dbReference type="PANTHER" id="PTHR47950:SF44">
    <property type="entry name" value="CYTOCHROME P450, FAMILY 76, SUBFAMILY C, POLYPEPTIDE 5-RELATED"/>
    <property type="match status" value="1"/>
</dbReference>
<sequence>MFLDLSIGLFFFFFWAFFYVLKLGPQKSGSGQLPPGPRPYPLIGNILELGARPHESLANLAKTYGPLMSLKLGTVTTIIVSSSRAAKEVLHKNDQSFAHRTLLDVVRALDHHRSSVIWSDADSKWRNLRKICNTEIFSIQKLDASQDLRQKKIQELLDYVDQCCHTGQPVQIGRAAFTTALNLLSNSIFSSDLSSHASESSQEFKNVVWGIMEVAGRPNLADFFPALRSIDPQGLRRKMTHLFGKLIEIFDGITKKRIELGDGVARKRDVLDTLIELTKQEGSDFRRIDISHLFVHKVRFLH</sequence>
<comment type="caution">
    <text evidence="3">The sequence shown here is derived from an EMBL/GenBank/DDBJ whole genome shotgun (WGS) entry which is preliminary data.</text>
</comment>
<evidence type="ECO:0000313" key="4">
    <source>
        <dbReference type="Proteomes" id="UP001370490"/>
    </source>
</evidence>